<sequence>MQKRLMQILSLFIVFLVLLTFRLFKLQIYPNEKVVLSYQNHQQENISDMKYMILDTNGKDLMNYNKQYILVIDTKPFSLNNYEETLESLMALNFIMKSENPQFNYTDIMKENGKIYYSISENTYKKINSLKNIKGIYTYTKDSVNIKKAWNISSMLSNVLDEKEIEKDSIEGMLYDELKDNESPKSEFYLDDRAVYSKHTVNINENNKNLQLTIDKNFEDEIRKVLDDDKYSSLKNVGVSIIESETGKIRALMQKDESEANINLGIEQIGYEPGSIYKIITLGSAIDMGLLNINNHFMCTGQICKTAHGNLSVEEAFEKSCNDSFAQIGAMVGYDKLLAYSENQGLYKPVLNFKGNNKNEAAGIKPEKESGVNNISIGQCMNVTPIQMLGAINTVTNNGIYVKPYIVEAIIDKNDNTIKEFKTEEKRIYSETTSKILKNAMREVVVNGTGKNAYIEDIFTGGKTGSATGNNNHTHGWFAGYFELNGKEYTMVIFTPEIQDQSLGGGDTAAPIFKDIVLALDN</sequence>
<dbReference type="PANTHER" id="PTHR30627:SF1">
    <property type="entry name" value="PEPTIDOGLYCAN D,D-TRANSPEPTIDASE FTSI"/>
    <property type="match status" value="1"/>
</dbReference>
<comment type="caution">
    <text evidence="4">The sequence shown here is derived from an EMBL/GenBank/DDBJ whole genome shotgun (WGS) entry which is preliminary data.</text>
</comment>
<dbReference type="OrthoDB" id="2985542at2"/>
<feature type="domain" description="Penicillin-binding protein transpeptidase" evidence="3">
    <location>
        <begin position="239"/>
        <end position="517"/>
    </location>
</feature>
<dbReference type="InterPro" id="IPR012338">
    <property type="entry name" value="Beta-lactam/transpept-like"/>
</dbReference>
<name>A0A2A7MJ67_9CLOT</name>
<dbReference type="Proteomes" id="UP000220840">
    <property type="component" value="Unassembled WGS sequence"/>
</dbReference>
<dbReference type="RefSeq" id="WP_058296013.1">
    <property type="nucleotide sequence ID" value="NZ_CAMRXJ010000135.1"/>
</dbReference>
<dbReference type="AlphaFoldDB" id="A0A2A7MJ67"/>
<accession>A0A2A7MJ67</accession>
<comment type="subcellular location">
    <subcellularLocation>
        <location evidence="1">Membrane</location>
    </subcellularLocation>
</comment>
<organism evidence="4 5">
    <name type="scientific">Clostridium neonatale</name>
    <dbReference type="NCBI Taxonomy" id="137838"/>
    <lineage>
        <taxon>Bacteria</taxon>
        <taxon>Bacillati</taxon>
        <taxon>Bacillota</taxon>
        <taxon>Clostridia</taxon>
        <taxon>Eubacteriales</taxon>
        <taxon>Clostridiaceae</taxon>
        <taxon>Clostridium</taxon>
    </lineage>
</organism>
<dbReference type="STRING" id="137838.GCA_001458595_03320"/>
<dbReference type="InterPro" id="IPR001460">
    <property type="entry name" value="PCN-bd_Tpept"/>
</dbReference>
<reference evidence="4 5" key="1">
    <citation type="submission" date="2017-10" db="EMBL/GenBank/DDBJ databases">
        <title>Effective Description of Clostridium neonatale sp. nov. linked to necrotizing enterocolitis in neonates and a clarification of species assignable to the genus Clostridium (Prazmowski 1880) emend. Lawson and Rainey 2016.</title>
        <authorList>
            <person name="Bernard K."/>
            <person name="Burdz T."/>
            <person name="Wiebe D."/>
            <person name="Balcewich B."/>
            <person name="Alfa M."/>
            <person name="Bernier A.-M."/>
        </authorList>
    </citation>
    <scope>NUCLEOTIDE SEQUENCE [LARGE SCALE GENOMIC DNA]</scope>
    <source>
        <strain evidence="4 5">LCDC99A005</strain>
    </source>
</reference>
<gene>
    <name evidence="4" type="ORF">CQ394_09235</name>
</gene>
<evidence type="ECO:0000256" key="2">
    <source>
        <dbReference type="ARBA" id="ARBA00023136"/>
    </source>
</evidence>
<dbReference type="EMBL" id="PDCJ01000001">
    <property type="protein sequence ID" value="PEG31862.1"/>
    <property type="molecule type" value="Genomic_DNA"/>
</dbReference>
<dbReference type="Gene3D" id="3.40.710.10">
    <property type="entry name" value="DD-peptidase/beta-lactamase superfamily"/>
    <property type="match status" value="1"/>
</dbReference>
<dbReference type="InterPro" id="IPR050515">
    <property type="entry name" value="Beta-lactam/transpept"/>
</dbReference>
<evidence type="ECO:0000256" key="1">
    <source>
        <dbReference type="ARBA" id="ARBA00004370"/>
    </source>
</evidence>
<dbReference type="GO" id="GO:0005886">
    <property type="term" value="C:plasma membrane"/>
    <property type="evidence" value="ECO:0007669"/>
    <property type="project" value="TreeGrafter"/>
</dbReference>
<protein>
    <submittedName>
        <fullName evidence="4">Penicillin-binding protein 2</fullName>
    </submittedName>
</protein>
<keyword evidence="5" id="KW-1185">Reference proteome</keyword>
<keyword evidence="2" id="KW-0472">Membrane</keyword>
<evidence type="ECO:0000313" key="5">
    <source>
        <dbReference type="Proteomes" id="UP000220840"/>
    </source>
</evidence>
<dbReference type="SUPFAM" id="SSF56601">
    <property type="entry name" value="beta-lactamase/transpeptidase-like"/>
    <property type="match status" value="1"/>
</dbReference>
<evidence type="ECO:0000313" key="4">
    <source>
        <dbReference type="EMBL" id="PEG31862.1"/>
    </source>
</evidence>
<evidence type="ECO:0000259" key="3">
    <source>
        <dbReference type="Pfam" id="PF00905"/>
    </source>
</evidence>
<dbReference type="GO" id="GO:0008658">
    <property type="term" value="F:penicillin binding"/>
    <property type="evidence" value="ECO:0007669"/>
    <property type="project" value="InterPro"/>
</dbReference>
<dbReference type="PANTHER" id="PTHR30627">
    <property type="entry name" value="PEPTIDOGLYCAN D,D-TRANSPEPTIDASE"/>
    <property type="match status" value="1"/>
</dbReference>
<dbReference type="Pfam" id="PF00905">
    <property type="entry name" value="Transpeptidase"/>
    <property type="match status" value="1"/>
</dbReference>
<dbReference type="GO" id="GO:0071555">
    <property type="term" value="P:cell wall organization"/>
    <property type="evidence" value="ECO:0007669"/>
    <property type="project" value="TreeGrafter"/>
</dbReference>
<proteinExistence type="predicted"/>